<dbReference type="InterPro" id="IPR053144">
    <property type="entry name" value="Acetyltransferase_Butenolide"/>
</dbReference>
<evidence type="ECO:0000313" key="5">
    <source>
        <dbReference type="Proteomes" id="UP000224871"/>
    </source>
</evidence>
<dbReference type="AlphaFoldDB" id="A0A1N6MZ36"/>
<dbReference type="InterPro" id="IPR000182">
    <property type="entry name" value="GNAT_dom"/>
</dbReference>
<evidence type="ECO:0000313" key="3">
    <source>
        <dbReference type="EMBL" id="SIP74133.1"/>
    </source>
</evidence>
<dbReference type="RefSeq" id="WP_086953538.1">
    <property type="nucleotide sequence ID" value="NZ_CAWNQC010000201.1"/>
</dbReference>
<dbReference type="Gene3D" id="3.40.630.30">
    <property type="match status" value="1"/>
</dbReference>
<reference evidence="2 5" key="3">
    <citation type="journal article" date="2017" name="Nat. Microbiol.">
        <title>Natural product diversity associated with the nematode symbionts Photorhabdus and Xenorhabdus.</title>
        <authorList>
            <person name="Tobias N.J."/>
            <person name="Wolff H."/>
            <person name="Djahanschiri B."/>
            <person name="Grundmann F."/>
            <person name="Kronenwerth M."/>
            <person name="Shi Y.M."/>
            <person name="Simonyi S."/>
            <person name="Grun P."/>
            <person name="Shapiro-Ilan D."/>
            <person name="Pidot S.J."/>
            <person name="Stinear T.P."/>
            <person name="Ebersberger I."/>
            <person name="Bode H.B."/>
        </authorList>
    </citation>
    <scope>NUCLEOTIDE SEQUENCE [LARGE SCALE GENOMIC DNA]</scope>
    <source>
        <strain evidence="2 5">DSM 16336</strain>
    </source>
</reference>
<dbReference type="EMBL" id="FTLG01000195">
    <property type="protein sequence ID" value="SIP74133.1"/>
    <property type="molecule type" value="Genomic_DNA"/>
</dbReference>
<dbReference type="EMBL" id="NIBU01000028">
    <property type="protein sequence ID" value="PHM33473.1"/>
    <property type="molecule type" value="Genomic_DNA"/>
</dbReference>
<feature type="domain" description="N-acetyltransferase" evidence="1">
    <location>
        <begin position="2"/>
        <end position="135"/>
    </location>
</feature>
<keyword evidence="5" id="KW-1185">Reference proteome</keyword>
<dbReference type="InterPro" id="IPR016181">
    <property type="entry name" value="Acyl_CoA_acyltransferase"/>
</dbReference>
<reference evidence="4" key="1">
    <citation type="submission" date="2016-12" db="EMBL/GenBank/DDBJ databases">
        <authorList>
            <person name="Gaudriault S."/>
        </authorList>
    </citation>
    <scope>NUCLEOTIDE SEQUENCE [LARGE SCALE GENOMIC DNA]</scope>
    <source>
        <strain evidence="4">HGB1681 (deposited as PTA-6826 in the American Type Culture Collection)</strain>
    </source>
</reference>
<dbReference type="PANTHER" id="PTHR43233">
    <property type="entry name" value="FAMILY N-ACETYLTRANSFERASE, PUTATIVE (AFU_ORTHOLOGUE AFUA_6G03350)-RELATED"/>
    <property type="match status" value="1"/>
</dbReference>
<dbReference type="SUPFAM" id="SSF55729">
    <property type="entry name" value="Acyl-CoA N-acyltransferases (Nat)"/>
    <property type="match status" value="1"/>
</dbReference>
<dbReference type="Proteomes" id="UP000224871">
    <property type="component" value="Unassembled WGS sequence"/>
</dbReference>
<dbReference type="GO" id="GO:0016747">
    <property type="term" value="F:acyltransferase activity, transferring groups other than amino-acyl groups"/>
    <property type="evidence" value="ECO:0007669"/>
    <property type="project" value="InterPro"/>
</dbReference>
<gene>
    <name evidence="2" type="ORF">Xinn_02462</name>
    <name evidence="3" type="ORF">XIS1_520046</name>
</gene>
<name>A0A1N6MZ36_9GAMM</name>
<reference evidence="3" key="2">
    <citation type="submission" date="2016-12" db="EMBL/GenBank/DDBJ databases">
        <authorList>
            <person name="Song W.-J."/>
            <person name="Kurnit D.M."/>
        </authorList>
    </citation>
    <scope>NUCLEOTIDE SEQUENCE [LARGE SCALE GENOMIC DNA]</scope>
    <source>
        <strain evidence="3">HGB1681</strain>
    </source>
</reference>
<evidence type="ECO:0000313" key="2">
    <source>
        <dbReference type="EMBL" id="PHM33473.1"/>
    </source>
</evidence>
<accession>A0A1N6MZ36</accession>
<dbReference type="PANTHER" id="PTHR43233:SF1">
    <property type="entry name" value="FAMILY N-ACETYLTRANSFERASE, PUTATIVE (AFU_ORTHOLOGUE AFUA_6G03350)-RELATED"/>
    <property type="match status" value="1"/>
</dbReference>
<sequence>MIEITEALPTPHEYLMLREYAGMSPKSIEAAEKGLPNSLFMICIRDEGKLVGMGRVIGDGACFFQIVDIAIAPDYQGKGLGKAVMTRIDAWLETQALPGSFVSLIADEPEFYEKLGYKLTEPEAMGMYRRLNLVK</sequence>
<organism evidence="3 4">
    <name type="scientific">Xenorhabdus innexi</name>
    <dbReference type="NCBI Taxonomy" id="290109"/>
    <lineage>
        <taxon>Bacteria</taxon>
        <taxon>Pseudomonadati</taxon>
        <taxon>Pseudomonadota</taxon>
        <taxon>Gammaproteobacteria</taxon>
        <taxon>Enterobacterales</taxon>
        <taxon>Morganellaceae</taxon>
        <taxon>Xenorhabdus</taxon>
    </lineage>
</organism>
<evidence type="ECO:0000259" key="1">
    <source>
        <dbReference type="PROSITE" id="PS51186"/>
    </source>
</evidence>
<dbReference type="Pfam" id="PF13508">
    <property type="entry name" value="Acetyltransf_7"/>
    <property type="match status" value="1"/>
</dbReference>
<dbReference type="CDD" id="cd04301">
    <property type="entry name" value="NAT_SF"/>
    <property type="match status" value="1"/>
</dbReference>
<evidence type="ECO:0000313" key="4">
    <source>
        <dbReference type="Proteomes" id="UP000196435"/>
    </source>
</evidence>
<dbReference type="OrthoDB" id="9775804at2"/>
<dbReference type="PROSITE" id="PS51186">
    <property type="entry name" value="GNAT"/>
    <property type="match status" value="1"/>
</dbReference>
<protein>
    <submittedName>
        <fullName evidence="2">Histone acetyltransferase</fullName>
    </submittedName>
</protein>
<proteinExistence type="predicted"/>
<dbReference type="Proteomes" id="UP000196435">
    <property type="component" value="Unassembled WGS sequence"/>
</dbReference>